<dbReference type="OrthoDB" id="2156856at2759"/>
<evidence type="ECO:0000256" key="3">
    <source>
        <dbReference type="ARBA" id="ARBA00038401"/>
    </source>
</evidence>
<gene>
    <name evidence="5" type="ORF">OSTQU699_LOCUS4791</name>
</gene>
<comment type="similarity">
    <text evidence="3">Belongs to the SAAL1 family.</text>
</comment>
<dbReference type="PANTHER" id="PTHR23424">
    <property type="entry name" value="SERUM AMYLOID A"/>
    <property type="match status" value="1"/>
</dbReference>
<comment type="subcellular location">
    <subcellularLocation>
        <location evidence="1">Nucleus</location>
    </subcellularLocation>
</comment>
<dbReference type="PANTHER" id="PTHR23424:SF23">
    <property type="entry name" value="PROTEIN SAAL1"/>
    <property type="match status" value="1"/>
</dbReference>
<dbReference type="EMBL" id="CAJHUC010001017">
    <property type="protein sequence ID" value="CAD7699432.1"/>
    <property type="molecule type" value="Genomic_DNA"/>
</dbReference>
<dbReference type="AlphaFoldDB" id="A0A8S1J0U4"/>
<evidence type="ECO:0000313" key="6">
    <source>
        <dbReference type="Proteomes" id="UP000708148"/>
    </source>
</evidence>
<evidence type="ECO:0008006" key="7">
    <source>
        <dbReference type="Google" id="ProtNLM"/>
    </source>
</evidence>
<proteinExistence type="inferred from homology"/>
<sequence length="525" mass="57509">MDWEVTPPALTTAIPLVRVPVTPEIHPDDDRFMERYMEVVSGDPLHYIHLIQTFVPPALDGMTATPGSTPQRAEGGGGDVGAGATPGQTPAHTQFSPVRHSRTYADRVDAAEVLIDLTVDHNHGAYLGRSLLLKAVLAVILDSHANTEEAKLVEQGVSMLANMARYDDLAEKIAEEPDLKEAIVGKVLWMTDSDALVQCCRLLANVLARKSRNAWRSLLLKDGHVTRILWMIDNTMNENLLEFAYAALESLLTSDEEAIRCLLGLRILDLVTATANSYVLKRSGVEMDSHTSAEARRIVAAECPDVSDDAMAVCLKALYAMMASDAAVEALCSDQNLLMCLYHLFRVSDSDRVDNQVMLVMAMVNRAMPELIHDLVALEKLLQIFSFALNSGADDVLLNAIWAVLSWVSRGISIEAESEGQGQRGVAGALNVVSHEVDKLIEPMLPRSCVAYARVCGLNLVSAFDKQIGKLDEALDSEGEGREQMRRRFVRFVKARERLAAWTEALPEASSEELTGKGGDADEEM</sequence>
<dbReference type="Gene3D" id="1.25.10.10">
    <property type="entry name" value="Leucine-rich Repeat Variant"/>
    <property type="match status" value="1"/>
</dbReference>
<organism evidence="5 6">
    <name type="scientific">Ostreobium quekettii</name>
    <dbReference type="NCBI Taxonomy" id="121088"/>
    <lineage>
        <taxon>Eukaryota</taxon>
        <taxon>Viridiplantae</taxon>
        <taxon>Chlorophyta</taxon>
        <taxon>core chlorophytes</taxon>
        <taxon>Ulvophyceae</taxon>
        <taxon>TCBD clade</taxon>
        <taxon>Bryopsidales</taxon>
        <taxon>Ostreobineae</taxon>
        <taxon>Ostreobiaceae</taxon>
        <taxon>Ostreobium</taxon>
    </lineage>
</organism>
<dbReference type="InterPro" id="IPR052464">
    <property type="entry name" value="Synovial_Prolif_Regulator"/>
</dbReference>
<keyword evidence="2" id="KW-0539">Nucleus</keyword>
<dbReference type="SUPFAM" id="SSF48371">
    <property type="entry name" value="ARM repeat"/>
    <property type="match status" value="1"/>
</dbReference>
<feature type="region of interest" description="Disordered" evidence="4">
    <location>
        <begin position="61"/>
        <end position="99"/>
    </location>
</feature>
<keyword evidence="6" id="KW-1185">Reference proteome</keyword>
<protein>
    <recommendedName>
        <fullName evidence="7">Armadillo-type fold</fullName>
    </recommendedName>
</protein>
<evidence type="ECO:0000256" key="4">
    <source>
        <dbReference type="SAM" id="MobiDB-lite"/>
    </source>
</evidence>
<dbReference type="GO" id="GO:0005634">
    <property type="term" value="C:nucleus"/>
    <property type="evidence" value="ECO:0007669"/>
    <property type="project" value="UniProtKB-SubCell"/>
</dbReference>
<comment type="caution">
    <text evidence="5">The sequence shown here is derived from an EMBL/GenBank/DDBJ whole genome shotgun (WGS) entry which is preliminary data.</text>
</comment>
<evidence type="ECO:0000256" key="1">
    <source>
        <dbReference type="ARBA" id="ARBA00004123"/>
    </source>
</evidence>
<reference evidence="5" key="1">
    <citation type="submission" date="2020-12" db="EMBL/GenBank/DDBJ databases">
        <authorList>
            <person name="Iha C."/>
        </authorList>
    </citation>
    <scope>NUCLEOTIDE SEQUENCE</scope>
</reference>
<evidence type="ECO:0000256" key="2">
    <source>
        <dbReference type="ARBA" id="ARBA00023242"/>
    </source>
</evidence>
<dbReference type="Proteomes" id="UP000708148">
    <property type="component" value="Unassembled WGS sequence"/>
</dbReference>
<name>A0A8S1J0U4_9CHLO</name>
<dbReference type="InterPro" id="IPR011989">
    <property type="entry name" value="ARM-like"/>
</dbReference>
<dbReference type="InterPro" id="IPR016024">
    <property type="entry name" value="ARM-type_fold"/>
</dbReference>
<evidence type="ECO:0000313" key="5">
    <source>
        <dbReference type="EMBL" id="CAD7699432.1"/>
    </source>
</evidence>
<accession>A0A8S1J0U4</accession>